<feature type="transmembrane region" description="Helical" evidence="1">
    <location>
        <begin position="42"/>
        <end position="62"/>
    </location>
</feature>
<keyword evidence="1" id="KW-0472">Membrane</keyword>
<proteinExistence type="predicted"/>
<gene>
    <name evidence="3" type="ordered locus">Acid_4188</name>
</gene>
<dbReference type="HOGENOM" id="CLU_091584_0_0_0"/>
<evidence type="ECO:0000256" key="1">
    <source>
        <dbReference type="SAM" id="Phobius"/>
    </source>
</evidence>
<dbReference type="OrthoDB" id="118729at2"/>
<dbReference type="KEGG" id="sus:Acid_4188"/>
<organism evidence="3">
    <name type="scientific">Solibacter usitatus (strain Ellin6076)</name>
    <dbReference type="NCBI Taxonomy" id="234267"/>
    <lineage>
        <taxon>Bacteria</taxon>
        <taxon>Pseudomonadati</taxon>
        <taxon>Acidobacteriota</taxon>
        <taxon>Terriglobia</taxon>
        <taxon>Bryobacterales</taxon>
        <taxon>Solibacteraceae</taxon>
        <taxon>Candidatus Solibacter</taxon>
    </lineage>
</organism>
<feature type="transmembrane region" description="Helical" evidence="1">
    <location>
        <begin position="12"/>
        <end position="30"/>
    </location>
</feature>
<keyword evidence="1" id="KW-1133">Transmembrane helix</keyword>
<dbReference type="Pfam" id="PF02517">
    <property type="entry name" value="Rce1-like"/>
    <property type="match status" value="1"/>
</dbReference>
<feature type="transmembrane region" description="Helical" evidence="1">
    <location>
        <begin position="184"/>
        <end position="200"/>
    </location>
</feature>
<dbReference type="InterPro" id="IPR003675">
    <property type="entry name" value="Rce1/LyrA-like_dom"/>
</dbReference>
<dbReference type="GO" id="GO:0080120">
    <property type="term" value="P:CAAX-box protein maturation"/>
    <property type="evidence" value="ECO:0007669"/>
    <property type="project" value="UniProtKB-ARBA"/>
</dbReference>
<reference evidence="3" key="1">
    <citation type="submission" date="2006-10" db="EMBL/GenBank/DDBJ databases">
        <title>Complete sequence of Solibacter usitatus Ellin6076.</title>
        <authorList>
            <consortium name="US DOE Joint Genome Institute"/>
            <person name="Copeland A."/>
            <person name="Lucas S."/>
            <person name="Lapidus A."/>
            <person name="Barry K."/>
            <person name="Detter J.C."/>
            <person name="Glavina del Rio T."/>
            <person name="Hammon N."/>
            <person name="Israni S."/>
            <person name="Dalin E."/>
            <person name="Tice H."/>
            <person name="Pitluck S."/>
            <person name="Thompson L.S."/>
            <person name="Brettin T."/>
            <person name="Bruce D."/>
            <person name="Han C."/>
            <person name="Tapia R."/>
            <person name="Gilna P."/>
            <person name="Schmutz J."/>
            <person name="Larimer F."/>
            <person name="Land M."/>
            <person name="Hauser L."/>
            <person name="Kyrpides N."/>
            <person name="Mikhailova N."/>
            <person name="Janssen P.H."/>
            <person name="Kuske C.R."/>
            <person name="Richardson P."/>
        </authorList>
    </citation>
    <scope>NUCLEOTIDE SEQUENCE</scope>
    <source>
        <strain evidence="3">Ellin6076</strain>
    </source>
</reference>
<feature type="transmembrane region" description="Helical" evidence="1">
    <location>
        <begin position="83"/>
        <end position="108"/>
    </location>
</feature>
<sequence length="227" mass="24484" precursor="true">MNGPVASAGHTASVLAILGAFAGWGAFNAAHMRATGADHHLALYLQTLAFEWLLVGFILWGVRRSGASAAAVLGSRWSSPLELWRDLRVAVVFWFASLIALGLLSLLLGIKNQRETVRFLLPNGPAEMAIWVVLSITAGICEEAVFRGYLQRQFLAATRNPVLAIALSAIVFGAGHIYQGYRGALLIACYGAMFGALAHWRNSVRPGMLAHAWQDTMSGLLGSIIRR</sequence>
<dbReference type="eggNOG" id="COG1266">
    <property type="taxonomic scope" value="Bacteria"/>
</dbReference>
<dbReference type="InParanoid" id="Q01YW3"/>
<evidence type="ECO:0000259" key="2">
    <source>
        <dbReference type="Pfam" id="PF02517"/>
    </source>
</evidence>
<dbReference type="EMBL" id="CP000473">
    <property type="protein sequence ID" value="ABJ85152.1"/>
    <property type="molecule type" value="Genomic_DNA"/>
</dbReference>
<accession>Q01YW3</accession>
<name>Q01YW3_SOLUE</name>
<dbReference type="AlphaFoldDB" id="Q01YW3"/>
<evidence type="ECO:0000313" key="3">
    <source>
        <dbReference type="EMBL" id="ABJ85152.1"/>
    </source>
</evidence>
<feature type="domain" description="CAAX prenyl protease 2/Lysostaphin resistance protein A-like" evidence="2">
    <location>
        <begin position="128"/>
        <end position="217"/>
    </location>
</feature>
<feature type="transmembrane region" description="Helical" evidence="1">
    <location>
        <begin position="162"/>
        <end position="178"/>
    </location>
</feature>
<protein>
    <submittedName>
        <fullName evidence="3">Abortive infection protein</fullName>
    </submittedName>
</protein>
<dbReference type="STRING" id="234267.Acid_4188"/>
<keyword evidence="1" id="KW-0812">Transmembrane</keyword>
<dbReference type="GO" id="GO:0004175">
    <property type="term" value="F:endopeptidase activity"/>
    <property type="evidence" value="ECO:0007669"/>
    <property type="project" value="UniProtKB-ARBA"/>
</dbReference>